<evidence type="ECO:0000259" key="1">
    <source>
        <dbReference type="Pfam" id="PF13476"/>
    </source>
</evidence>
<dbReference type="Gene3D" id="3.40.50.300">
    <property type="entry name" value="P-loop containing nucleotide triphosphate hydrolases"/>
    <property type="match status" value="1"/>
</dbReference>
<proteinExistence type="predicted"/>
<reference evidence="2 3" key="1">
    <citation type="journal article" date="2016" name="Antonie Van Leeuwenhoek">
        <title>Photobacterium sanguinicancri sp. nov. isolated from marine animals.</title>
        <authorList>
            <person name="Gomez-Gil B."/>
            <person name="Roque A."/>
            <person name="Rotllant G."/>
            <person name="Romalde J.L."/>
            <person name="Doce A."/>
            <person name="Eggermont M."/>
            <person name="Defoirdt T."/>
        </authorList>
    </citation>
    <scope>NUCLEOTIDE SEQUENCE [LARGE SCALE GENOMIC DNA]</scope>
    <source>
        <strain evidence="2 3">CAIM 1827</strain>
    </source>
</reference>
<protein>
    <recommendedName>
        <fullName evidence="1">Rad50/SbcC-type AAA domain-containing protein</fullName>
    </recommendedName>
</protein>
<keyword evidence="3" id="KW-1185">Reference proteome</keyword>
<feature type="domain" description="Rad50/SbcC-type AAA" evidence="1">
    <location>
        <begin position="5"/>
        <end position="41"/>
    </location>
</feature>
<comment type="caution">
    <text evidence="2">The sequence shown here is derived from an EMBL/GenBank/DDBJ whole genome shotgun (WGS) entry which is preliminary data.</text>
</comment>
<organism evidence="2 3">
    <name type="scientific">Photobacterium sanguinicancri</name>
    <dbReference type="NCBI Taxonomy" id="875932"/>
    <lineage>
        <taxon>Bacteria</taxon>
        <taxon>Pseudomonadati</taxon>
        <taxon>Pseudomonadota</taxon>
        <taxon>Gammaproteobacteria</taxon>
        <taxon>Vibrionales</taxon>
        <taxon>Vibrionaceae</taxon>
        <taxon>Photobacterium</taxon>
    </lineage>
</organism>
<dbReference type="RefSeq" id="WP_094959011.1">
    <property type="nucleotide sequence ID" value="NZ_NOIF01000381.1"/>
</dbReference>
<evidence type="ECO:0000313" key="3">
    <source>
        <dbReference type="Proteomes" id="UP000215999"/>
    </source>
</evidence>
<name>A0ABX4FU76_9GAMM</name>
<sequence>MKLNMVINEIKSINHLEIDLPIEKGLYAITGQNGSGKSTVVTGSVQQLS</sequence>
<dbReference type="EMBL" id="NOIF01000381">
    <property type="protein sequence ID" value="OZS41365.1"/>
    <property type="molecule type" value="Genomic_DNA"/>
</dbReference>
<dbReference type="Pfam" id="PF13476">
    <property type="entry name" value="AAA_23"/>
    <property type="match status" value="1"/>
</dbReference>
<dbReference type="InterPro" id="IPR038729">
    <property type="entry name" value="Rad50/SbcC_AAA"/>
</dbReference>
<evidence type="ECO:0000313" key="2">
    <source>
        <dbReference type="EMBL" id="OZS41365.1"/>
    </source>
</evidence>
<accession>A0ABX4FU76</accession>
<dbReference type="SUPFAM" id="SSF52540">
    <property type="entry name" value="P-loop containing nucleoside triphosphate hydrolases"/>
    <property type="match status" value="1"/>
</dbReference>
<gene>
    <name evidence="2" type="ORF">ASV53_24145</name>
</gene>
<dbReference type="InterPro" id="IPR027417">
    <property type="entry name" value="P-loop_NTPase"/>
</dbReference>
<dbReference type="Proteomes" id="UP000215999">
    <property type="component" value="Unassembled WGS sequence"/>
</dbReference>